<dbReference type="UniPathway" id="UPA00049">
    <property type="reaction ID" value="UER00062"/>
</dbReference>
<organism evidence="18 19">
    <name type="scientific">Egibacter rhizosphaerae</name>
    <dbReference type="NCBI Taxonomy" id="1670831"/>
    <lineage>
        <taxon>Bacteria</taxon>
        <taxon>Bacillati</taxon>
        <taxon>Actinomycetota</taxon>
        <taxon>Nitriliruptoria</taxon>
        <taxon>Egibacterales</taxon>
        <taxon>Egibacteraceae</taxon>
        <taxon>Egibacter</taxon>
    </lineage>
</organism>
<evidence type="ECO:0000256" key="16">
    <source>
        <dbReference type="RuleBase" id="RU004516"/>
    </source>
</evidence>
<evidence type="ECO:0000256" key="15">
    <source>
        <dbReference type="RuleBase" id="RU004106"/>
    </source>
</evidence>
<dbReference type="PROSITE" id="PS00770">
    <property type="entry name" value="AA_TRANSFER_CLASS_4"/>
    <property type="match status" value="1"/>
</dbReference>
<dbReference type="EMBL" id="CP036402">
    <property type="protein sequence ID" value="QBI20080.1"/>
    <property type="molecule type" value="Genomic_DNA"/>
</dbReference>
<evidence type="ECO:0000256" key="1">
    <source>
        <dbReference type="ARBA" id="ARBA00001933"/>
    </source>
</evidence>
<evidence type="ECO:0000256" key="4">
    <source>
        <dbReference type="ARBA" id="ARBA00004931"/>
    </source>
</evidence>
<dbReference type="KEGG" id="erz:ER308_11245"/>
<keyword evidence="19" id="KW-1185">Reference proteome</keyword>
<dbReference type="Gene3D" id="3.20.10.10">
    <property type="entry name" value="D-amino Acid Aminotransferase, subunit A, domain 2"/>
    <property type="match status" value="1"/>
</dbReference>
<accession>A0A411YFS3</accession>
<dbReference type="NCBIfam" id="NF005146">
    <property type="entry name" value="PRK06606.1"/>
    <property type="match status" value="1"/>
</dbReference>
<sequence>MQGTAYFDGEFIDLREAKVSVRSHAFNYGISVFEGIRGYWVEAAGEVRIFRLEDHLRRMVSSAKLLQMNDFQDVEWLTQTCCDLIRRGDFRENVYLRPILYKDAPDGLGVRLDRAPDAFLAYLFPQGDYVPADRPLRVGVGSWRRLDDNAIPARGKIGGAYVNAALAKTEAVQRGYDECVMLTQAGTVAEGSTENIFLVDQSGKLVTPTTTDDILVGITRDTVMHLARQELDLEVEERVVDRSELYRASEVFLCGTGAEIAAAGEIDERQVGTGKIGPVTQRLRELYAEAVRGQLAGYEEWNTRVTLPRGEPG</sequence>
<keyword evidence="9 17" id="KW-0808">Transferase</keyword>
<dbReference type="RefSeq" id="WP_131155077.1">
    <property type="nucleotide sequence ID" value="NZ_CP036402.1"/>
</dbReference>
<keyword evidence="11 17" id="KW-0100">Branched-chain amino acid biosynthesis</keyword>
<evidence type="ECO:0000256" key="3">
    <source>
        <dbReference type="ARBA" id="ARBA00004824"/>
    </source>
</evidence>
<dbReference type="UniPathway" id="UPA00048">
    <property type="reaction ID" value="UER00073"/>
</dbReference>
<comment type="function">
    <text evidence="2 17">Acts on leucine, isoleucine and valine.</text>
</comment>
<evidence type="ECO:0000256" key="14">
    <source>
        <dbReference type="ARBA" id="ARBA00049229"/>
    </source>
</evidence>
<evidence type="ECO:0000256" key="7">
    <source>
        <dbReference type="ARBA" id="ARBA00022576"/>
    </source>
</evidence>
<evidence type="ECO:0000256" key="2">
    <source>
        <dbReference type="ARBA" id="ARBA00003109"/>
    </source>
</evidence>
<dbReference type="GO" id="GO:0052655">
    <property type="term" value="F:L-valine-2-oxoglutarate transaminase activity"/>
    <property type="evidence" value="ECO:0007669"/>
    <property type="project" value="RHEA"/>
</dbReference>
<dbReference type="Proteomes" id="UP000291469">
    <property type="component" value="Chromosome"/>
</dbReference>
<keyword evidence="7 17" id="KW-0032">Aminotransferase</keyword>
<proteinExistence type="inferred from homology"/>
<evidence type="ECO:0000256" key="6">
    <source>
        <dbReference type="ARBA" id="ARBA00009320"/>
    </source>
</evidence>
<dbReference type="EC" id="2.6.1.42" evidence="17"/>
<dbReference type="Pfam" id="PF01063">
    <property type="entry name" value="Aminotran_4"/>
    <property type="match status" value="1"/>
</dbReference>
<dbReference type="OrthoDB" id="9804984at2"/>
<evidence type="ECO:0000256" key="11">
    <source>
        <dbReference type="ARBA" id="ARBA00023304"/>
    </source>
</evidence>
<dbReference type="GO" id="GO:0052656">
    <property type="term" value="F:L-isoleucine-2-oxoglutarate transaminase activity"/>
    <property type="evidence" value="ECO:0007669"/>
    <property type="project" value="RHEA"/>
</dbReference>
<dbReference type="InterPro" id="IPR043132">
    <property type="entry name" value="BCAT-like_C"/>
</dbReference>
<comment type="catalytic activity">
    <reaction evidence="14 17">
        <text>L-leucine + 2-oxoglutarate = 4-methyl-2-oxopentanoate + L-glutamate</text>
        <dbReference type="Rhea" id="RHEA:18321"/>
        <dbReference type="ChEBI" id="CHEBI:16810"/>
        <dbReference type="ChEBI" id="CHEBI:17865"/>
        <dbReference type="ChEBI" id="CHEBI:29985"/>
        <dbReference type="ChEBI" id="CHEBI:57427"/>
        <dbReference type="EC" id="2.6.1.42"/>
    </reaction>
</comment>
<dbReference type="GO" id="GO:0052654">
    <property type="term" value="F:L-leucine-2-oxoglutarate transaminase activity"/>
    <property type="evidence" value="ECO:0007669"/>
    <property type="project" value="RHEA"/>
</dbReference>
<dbReference type="InterPro" id="IPR018300">
    <property type="entry name" value="Aminotrans_IV_CS"/>
</dbReference>
<dbReference type="Gene3D" id="3.30.470.10">
    <property type="match status" value="1"/>
</dbReference>
<dbReference type="GO" id="GO:0009097">
    <property type="term" value="P:isoleucine biosynthetic process"/>
    <property type="evidence" value="ECO:0007669"/>
    <property type="project" value="UniProtKB-UniPathway"/>
</dbReference>
<dbReference type="InterPro" id="IPR036038">
    <property type="entry name" value="Aminotransferase-like"/>
</dbReference>
<evidence type="ECO:0000256" key="5">
    <source>
        <dbReference type="ARBA" id="ARBA00005072"/>
    </source>
</evidence>
<dbReference type="InterPro" id="IPR001544">
    <property type="entry name" value="Aminotrans_IV"/>
</dbReference>
<dbReference type="FunFam" id="3.20.10.10:FF:000002">
    <property type="entry name" value="D-alanine aminotransferase"/>
    <property type="match status" value="1"/>
</dbReference>
<evidence type="ECO:0000256" key="8">
    <source>
        <dbReference type="ARBA" id="ARBA00022605"/>
    </source>
</evidence>
<evidence type="ECO:0000256" key="9">
    <source>
        <dbReference type="ARBA" id="ARBA00022679"/>
    </source>
</evidence>
<comment type="pathway">
    <text evidence="3 17">Amino-acid biosynthesis; L-isoleucine biosynthesis; L-isoleucine from 2-oxobutanoate: step 4/4.</text>
</comment>
<evidence type="ECO:0000313" key="19">
    <source>
        <dbReference type="Proteomes" id="UP000291469"/>
    </source>
</evidence>
<dbReference type="InterPro" id="IPR005785">
    <property type="entry name" value="B_amino_transI"/>
</dbReference>
<comment type="catalytic activity">
    <reaction evidence="12 17">
        <text>L-valine + 2-oxoglutarate = 3-methyl-2-oxobutanoate + L-glutamate</text>
        <dbReference type="Rhea" id="RHEA:24813"/>
        <dbReference type="ChEBI" id="CHEBI:11851"/>
        <dbReference type="ChEBI" id="CHEBI:16810"/>
        <dbReference type="ChEBI" id="CHEBI:29985"/>
        <dbReference type="ChEBI" id="CHEBI:57762"/>
        <dbReference type="EC" id="2.6.1.42"/>
    </reaction>
</comment>
<dbReference type="InterPro" id="IPR043131">
    <property type="entry name" value="BCAT-like_N"/>
</dbReference>
<dbReference type="PANTHER" id="PTHR42743:SF4">
    <property type="entry name" value="BRANCHED-CHAIN-AMINO-ACID AMINOTRANSFERASE-RELATED"/>
    <property type="match status" value="1"/>
</dbReference>
<dbReference type="InterPro" id="IPR050571">
    <property type="entry name" value="Class-IV_PLP-Dep_Aminotrnsfr"/>
</dbReference>
<keyword evidence="8 17" id="KW-0028">Amino-acid biosynthesis</keyword>
<comment type="cofactor">
    <cofactor evidence="1 16">
        <name>pyridoxal 5'-phosphate</name>
        <dbReference type="ChEBI" id="CHEBI:597326"/>
    </cofactor>
</comment>
<gene>
    <name evidence="17" type="primary">ilvE</name>
    <name evidence="18" type="ORF">ER308_11245</name>
</gene>
<comment type="similarity">
    <text evidence="6 15">Belongs to the class-IV pyridoxal-phosphate-dependent aminotransferase family.</text>
</comment>
<evidence type="ECO:0000256" key="12">
    <source>
        <dbReference type="ARBA" id="ARBA00048212"/>
    </source>
</evidence>
<evidence type="ECO:0000256" key="13">
    <source>
        <dbReference type="ARBA" id="ARBA00048798"/>
    </source>
</evidence>
<comment type="pathway">
    <text evidence="4 17">Amino-acid biosynthesis; L-valine biosynthesis; L-valine from pyruvate: step 4/4.</text>
</comment>
<evidence type="ECO:0000256" key="10">
    <source>
        <dbReference type="ARBA" id="ARBA00022898"/>
    </source>
</evidence>
<dbReference type="UniPathway" id="UPA00047">
    <property type="reaction ID" value="UER00058"/>
</dbReference>
<dbReference type="GO" id="GO:0009099">
    <property type="term" value="P:L-valine biosynthetic process"/>
    <property type="evidence" value="ECO:0007669"/>
    <property type="project" value="UniProtKB-UniPathway"/>
</dbReference>
<protein>
    <recommendedName>
        <fullName evidence="17">Branched-chain-amino-acid aminotransferase</fullName>
        <shortName evidence="17">BCAT</shortName>
        <ecNumber evidence="17">2.6.1.42</ecNumber>
    </recommendedName>
</protein>
<dbReference type="SUPFAM" id="SSF56752">
    <property type="entry name" value="D-aminoacid aminotransferase-like PLP-dependent enzymes"/>
    <property type="match status" value="1"/>
</dbReference>
<dbReference type="AlphaFoldDB" id="A0A411YFS3"/>
<comment type="catalytic activity">
    <reaction evidence="13 17">
        <text>L-isoleucine + 2-oxoglutarate = (S)-3-methyl-2-oxopentanoate + L-glutamate</text>
        <dbReference type="Rhea" id="RHEA:24801"/>
        <dbReference type="ChEBI" id="CHEBI:16810"/>
        <dbReference type="ChEBI" id="CHEBI:29985"/>
        <dbReference type="ChEBI" id="CHEBI:35146"/>
        <dbReference type="ChEBI" id="CHEBI:58045"/>
        <dbReference type="EC" id="2.6.1.42"/>
    </reaction>
</comment>
<reference evidence="18 19" key="1">
    <citation type="submission" date="2019-01" db="EMBL/GenBank/DDBJ databases">
        <title>Egibacter rhizosphaerae EGI 80759T.</title>
        <authorList>
            <person name="Chen D.-D."/>
            <person name="Tian Y."/>
            <person name="Jiao J.-Y."/>
            <person name="Zhang X.-T."/>
            <person name="Zhang Y.-G."/>
            <person name="Zhang Y."/>
            <person name="Xiao M."/>
            <person name="Shu W.-S."/>
            <person name="Li W.-J."/>
        </authorList>
    </citation>
    <scope>NUCLEOTIDE SEQUENCE [LARGE SCALE GENOMIC DNA]</scope>
    <source>
        <strain evidence="18 19">EGI 80759</strain>
    </source>
</reference>
<evidence type="ECO:0000256" key="17">
    <source>
        <dbReference type="RuleBase" id="RU364094"/>
    </source>
</evidence>
<comment type="pathway">
    <text evidence="5 17">Amino-acid biosynthesis; L-leucine biosynthesis; L-leucine from 3-methyl-2-oxobutanoate: step 4/4.</text>
</comment>
<evidence type="ECO:0000313" key="18">
    <source>
        <dbReference type="EMBL" id="QBI20080.1"/>
    </source>
</evidence>
<dbReference type="PANTHER" id="PTHR42743">
    <property type="entry name" value="AMINO-ACID AMINOTRANSFERASE"/>
    <property type="match status" value="1"/>
</dbReference>
<keyword evidence="10 16" id="KW-0663">Pyridoxal phosphate</keyword>
<dbReference type="GO" id="GO:0009098">
    <property type="term" value="P:L-leucine biosynthetic process"/>
    <property type="evidence" value="ECO:0007669"/>
    <property type="project" value="UniProtKB-UniPathway"/>
</dbReference>
<name>A0A411YFS3_9ACTN</name>
<dbReference type="NCBIfam" id="TIGR01122">
    <property type="entry name" value="ilvE_I"/>
    <property type="match status" value="1"/>
</dbReference>